<dbReference type="PANTHER" id="PTHR23522:SF10">
    <property type="entry name" value="3-PHENYLPROPIONIC ACID TRANSPORTER-RELATED"/>
    <property type="match status" value="1"/>
</dbReference>
<dbReference type="NCBIfam" id="NF007077">
    <property type="entry name" value="PRK09528.1"/>
    <property type="match status" value="1"/>
</dbReference>
<feature type="transmembrane region" description="Helical" evidence="8">
    <location>
        <begin position="279"/>
        <end position="300"/>
    </location>
</feature>
<gene>
    <name evidence="9" type="ORF">SAMN05660648_02483</name>
</gene>
<dbReference type="SUPFAM" id="SSF103473">
    <property type="entry name" value="MFS general substrate transporter"/>
    <property type="match status" value="1"/>
</dbReference>
<dbReference type="GO" id="GO:0030395">
    <property type="term" value="F:lactose binding"/>
    <property type="evidence" value="ECO:0007669"/>
    <property type="project" value="TreeGrafter"/>
</dbReference>
<comment type="subcellular location">
    <subcellularLocation>
        <location evidence="1">Cell inner membrane</location>
        <topology evidence="1">Multi-pass membrane protein</topology>
    </subcellularLocation>
</comment>
<feature type="transmembrane region" description="Helical" evidence="8">
    <location>
        <begin position="30"/>
        <end position="50"/>
    </location>
</feature>
<evidence type="ECO:0000256" key="4">
    <source>
        <dbReference type="ARBA" id="ARBA00022519"/>
    </source>
</evidence>
<sequence length="435" mass="48290">MIEGNLKGTIIMQNIFTKALRNPFYRTGSLEILLFFAGWGIWWSFFQIWLTTKQGFSGAQVGTIYTFGSAVALVLMFVYGSLQDKLGLKKHLLIAMVGCQVLLAPFFTWVYVPMLESNFYVGAMVGAVYLAVAYLAACPVFEAVTERLSRRYSFEYGQARAWGSFGYAMSALAAGFLFTINPYLVFWTGSAVSAVLLAVLLLLKPENKEANVAAYENSEERNKAVKSPSLKEIIQVFGIFDVWKIIIFVILSWTFYTVFDQQMFPEFFTRFFATPEEGQQAYGILNSVQVFLEFLMMGLVPVLMKKIGVRSALLLSCLIMICRIGGCGLASTPLGIGLIKLLHAPETALFVLAIFRYFTLHFDTRVSATLYMVGFQIAASVGGIIFSVPLGTLRDSIGYQSTFLTIAGIVLVATLYACCILKKDDRDVEGQPLEA</sequence>
<feature type="transmembrane region" description="Helical" evidence="8">
    <location>
        <begin position="184"/>
        <end position="203"/>
    </location>
</feature>
<keyword evidence="5 8" id="KW-0812">Transmembrane</keyword>
<feature type="transmembrane region" description="Helical" evidence="8">
    <location>
        <begin position="236"/>
        <end position="259"/>
    </location>
</feature>
<feature type="transmembrane region" description="Helical" evidence="8">
    <location>
        <begin position="161"/>
        <end position="178"/>
    </location>
</feature>
<keyword evidence="4" id="KW-0997">Cell inner membrane</keyword>
<feature type="transmembrane region" description="Helical" evidence="8">
    <location>
        <begin position="118"/>
        <end position="141"/>
    </location>
</feature>
<feature type="transmembrane region" description="Helical" evidence="8">
    <location>
        <begin position="397"/>
        <end position="421"/>
    </location>
</feature>
<feature type="transmembrane region" description="Helical" evidence="8">
    <location>
        <begin position="62"/>
        <end position="80"/>
    </location>
</feature>
<dbReference type="GO" id="GO:0015528">
    <property type="term" value="F:lactose:proton symporter activity"/>
    <property type="evidence" value="ECO:0007669"/>
    <property type="project" value="TreeGrafter"/>
</dbReference>
<dbReference type="PANTHER" id="PTHR23522">
    <property type="entry name" value="BLL5896 PROTEIN"/>
    <property type="match status" value="1"/>
</dbReference>
<dbReference type="Proteomes" id="UP000183469">
    <property type="component" value="Unassembled WGS sequence"/>
</dbReference>
<evidence type="ECO:0000256" key="5">
    <source>
        <dbReference type="ARBA" id="ARBA00022692"/>
    </source>
</evidence>
<keyword evidence="7 8" id="KW-0472">Membrane</keyword>
<evidence type="ECO:0000313" key="9">
    <source>
        <dbReference type="EMBL" id="SEA24145.1"/>
    </source>
</evidence>
<dbReference type="InterPro" id="IPR036259">
    <property type="entry name" value="MFS_trans_sf"/>
</dbReference>
<evidence type="ECO:0000313" key="10">
    <source>
        <dbReference type="Proteomes" id="UP000183469"/>
    </source>
</evidence>
<evidence type="ECO:0000256" key="1">
    <source>
        <dbReference type="ARBA" id="ARBA00004429"/>
    </source>
</evidence>
<organism evidence="9 10">
    <name type="scientific">Selenomonas ruminantium</name>
    <dbReference type="NCBI Taxonomy" id="971"/>
    <lineage>
        <taxon>Bacteria</taxon>
        <taxon>Bacillati</taxon>
        <taxon>Bacillota</taxon>
        <taxon>Negativicutes</taxon>
        <taxon>Selenomonadales</taxon>
        <taxon>Selenomonadaceae</taxon>
        <taxon>Selenomonas</taxon>
    </lineage>
</organism>
<evidence type="ECO:0000256" key="6">
    <source>
        <dbReference type="ARBA" id="ARBA00022989"/>
    </source>
</evidence>
<evidence type="ECO:0000256" key="8">
    <source>
        <dbReference type="SAM" id="Phobius"/>
    </source>
</evidence>
<name>A0A1H3ZKE8_SELRU</name>
<dbReference type="InterPro" id="IPR000576">
    <property type="entry name" value="LacY/RafB_perm_fam"/>
</dbReference>
<dbReference type="Pfam" id="PF01306">
    <property type="entry name" value="LacY_symp"/>
    <property type="match status" value="1"/>
</dbReference>
<dbReference type="GO" id="GO:0005886">
    <property type="term" value="C:plasma membrane"/>
    <property type="evidence" value="ECO:0007669"/>
    <property type="project" value="UniProtKB-SubCell"/>
</dbReference>
<protein>
    <submittedName>
        <fullName evidence="9">MFS transporter, OHS family, lactose permease</fullName>
    </submittedName>
</protein>
<evidence type="ECO:0000256" key="3">
    <source>
        <dbReference type="ARBA" id="ARBA00022475"/>
    </source>
</evidence>
<proteinExistence type="predicted"/>
<dbReference type="NCBIfam" id="TIGR00882">
    <property type="entry name" value="2A0105"/>
    <property type="match status" value="1"/>
</dbReference>
<keyword evidence="3" id="KW-1003">Cell membrane</keyword>
<feature type="transmembrane region" description="Helical" evidence="8">
    <location>
        <begin position="337"/>
        <end position="358"/>
    </location>
</feature>
<dbReference type="AlphaFoldDB" id="A0A1H3ZKE8"/>
<dbReference type="EMBL" id="FNQG01000011">
    <property type="protein sequence ID" value="SEA24145.1"/>
    <property type="molecule type" value="Genomic_DNA"/>
</dbReference>
<dbReference type="Gene3D" id="1.20.1250.20">
    <property type="entry name" value="MFS general substrate transporter like domains"/>
    <property type="match status" value="2"/>
</dbReference>
<evidence type="ECO:0000256" key="2">
    <source>
        <dbReference type="ARBA" id="ARBA00022448"/>
    </source>
</evidence>
<dbReference type="PRINTS" id="PR00174">
    <property type="entry name" value="LACYSMPORT"/>
</dbReference>
<evidence type="ECO:0000256" key="7">
    <source>
        <dbReference type="ARBA" id="ARBA00023136"/>
    </source>
</evidence>
<feature type="transmembrane region" description="Helical" evidence="8">
    <location>
        <begin position="312"/>
        <end position="331"/>
    </location>
</feature>
<keyword evidence="2" id="KW-0813">Transport</keyword>
<accession>A0A1H3ZKE8</accession>
<feature type="transmembrane region" description="Helical" evidence="8">
    <location>
        <begin position="370"/>
        <end position="391"/>
    </location>
</feature>
<reference evidence="9 10" key="1">
    <citation type="submission" date="2016-10" db="EMBL/GenBank/DDBJ databases">
        <authorList>
            <person name="de Groot N.N."/>
        </authorList>
    </citation>
    <scope>NUCLEOTIDE SEQUENCE [LARGE SCALE GENOMIC DNA]</scope>
    <source>
        <strain evidence="9 10">DSM 2872</strain>
    </source>
</reference>
<keyword evidence="6 8" id="KW-1133">Transmembrane helix</keyword>
<feature type="transmembrane region" description="Helical" evidence="8">
    <location>
        <begin position="92"/>
        <end position="112"/>
    </location>
</feature>